<dbReference type="STRING" id="1798182.GA0061081_10847"/>
<dbReference type="PANTHER" id="PTHR30015:SF7">
    <property type="entry name" value="TYPE IV METHYL-DIRECTED RESTRICTION ENZYME ECOKMRR"/>
    <property type="match status" value="1"/>
</dbReference>
<evidence type="ECO:0000313" key="3">
    <source>
        <dbReference type="Proteomes" id="UP000199670"/>
    </source>
</evidence>
<dbReference type="GO" id="GO:0003677">
    <property type="term" value="F:DNA binding"/>
    <property type="evidence" value="ECO:0007669"/>
    <property type="project" value="InterPro"/>
</dbReference>
<dbReference type="GO" id="GO:0015666">
    <property type="term" value="F:restriction endodeoxyribonuclease activity"/>
    <property type="evidence" value="ECO:0007669"/>
    <property type="project" value="TreeGrafter"/>
</dbReference>
<gene>
    <name evidence="2" type="ORF">GA0061081_10847</name>
</gene>
<dbReference type="PANTHER" id="PTHR30015">
    <property type="entry name" value="MRR RESTRICTION SYSTEM PROTEIN"/>
    <property type="match status" value="1"/>
</dbReference>
<dbReference type="GO" id="GO:0009307">
    <property type="term" value="P:DNA restriction-modification system"/>
    <property type="evidence" value="ECO:0007669"/>
    <property type="project" value="InterPro"/>
</dbReference>
<sequence length="385" mass="43335">MKHKTITPLFPTYARTIAMIKAVSGYSKKSVHGMISDIRGQSGTPQNPVDWSEPDDWISERLSGEYAEIANKIWVQDNHVLNPRHSYGAYLFINNSDLMTVDMQGYWQPSPKGRAFLKGDKDVWLELDDSEGILQLLELLSVRGQAKNGDLLPEWMTYLRQNSKWNSEQACKSTLYARLVNLVDRKLLKREGIIYQITDSGRKWLDAAPQGKLCDPLDDIMDSIVRYNEQQKLLLSQQLQNMNPYHFEILIGQLLQAMGYEDVNVTKASGDKGIDVVGNVQVGITRITEVVQVKRMQNSVNRPLIDQLRGALPYHKAIRGTLITTGKFSSGCAEAANYPGAAPITLIDGTRLIELLIENGVGIKRNHSLELLSIDMSVFEEQTED</sequence>
<feature type="domain" description="Restriction endonuclease type IV Mrr" evidence="1">
    <location>
        <begin position="239"/>
        <end position="356"/>
    </location>
</feature>
<dbReference type="EMBL" id="FMAQ01000008">
    <property type="protein sequence ID" value="SCC16984.1"/>
    <property type="molecule type" value="Genomic_DNA"/>
</dbReference>
<dbReference type="Proteomes" id="UP000199670">
    <property type="component" value="Unassembled WGS sequence"/>
</dbReference>
<dbReference type="SUPFAM" id="SSF52980">
    <property type="entry name" value="Restriction endonuclease-like"/>
    <property type="match status" value="1"/>
</dbReference>
<dbReference type="Gene3D" id="3.40.1350.10">
    <property type="match status" value="1"/>
</dbReference>
<dbReference type="InterPro" id="IPR011856">
    <property type="entry name" value="tRNA_endonuc-like_dom_sf"/>
</dbReference>
<keyword evidence="3" id="KW-1185">Reference proteome</keyword>
<proteinExistence type="predicted"/>
<evidence type="ECO:0000313" key="2">
    <source>
        <dbReference type="EMBL" id="SCC16984.1"/>
    </source>
</evidence>
<organism evidence="2 3">
    <name type="scientific">Gilliamella bombicola</name>
    <dbReference type="NCBI Taxonomy" id="1798182"/>
    <lineage>
        <taxon>Bacteria</taxon>
        <taxon>Pseudomonadati</taxon>
        <taxon>Pseudomonadota</taxon>
        <taxon>Gammaproteobacteria</taxon>
        <taxon>Orbales</taxon>
        <taxon>Orbaceae</taxon>
        <taxon>Gilliamella</taxon>
    </lineage>
</organism>
<accession>A0A1C4CDC4</accession>
<dbReference type="InterPro" id="IPR052906">
    <property type="entry name" value="Type_IV_Methyl-Rstrct_Enzyme"/>
</dbReference>
<name>A0A1C4CDC4_9GAMM</name>
<dbReference type="AlphaFoldDB" id="A0A1C4CDC4"/>
<reference evidence="3" key="1">
    <citation type="submission" date="2016-08" db="EMBL/GenBank/DDBJ databases">
        <authorList>
            <person name="Varghese N."/>
            <person name="Submissions Spin"/>
        </authorList>
    </citation>
    <scope>NUCLEOTIDE SEQUENCE [LARGE SCALE GENOMIC DNA]</scope>
    <source>
        <strain evidence="3">R-53248</strain>
    </source>
</reference>
<dbReference type="InterPro" id="IPR007560">
    <property type="entry name" value="Restrct_endonuc_IV_Mrr"/>
</dbReference>
<dbReference type="InterPro" id="IPR011335">
    <property type="entry name" value="Restrct_endonuc-II-like"/>
</dbReference>
<protein>
    <submittedName>
        <fullName evidence="2">Restriction system protein</fullName>
    </submittedName>
</protein>
<dbReference type="Pfam" id="PF04471">
    <property type="entry name" value="Mrr_cat"/>
    <property type="match status" value="1"/>
</dbReference>
<evidence type="ECO:0000259" key="1">
    <source>
        <dbReference type="Pfam" id="PF04471"/>
    </source>
</evidence>